<keyword evidence="1" id="KW-0472">Membrane</keyword>
<keyword evidence="3" id="KW-1185">Reference proteome</keyword>
<dbReference type="InterPro" id="IPR006311">
    <property type="entry name" value="TAT_signal"/>
</dbReference>
<keyword evidence="2" id="KW-0560">Oxidoreductase</keyword>
<evidence type="ECO:0000313" key="2">
    <source>
        <dbReference type="EMBL" id="MEI4769039.1"/>
    </source>
</evidence>
<keyword evidence="1" id="KW-0812">Transmembrane</keyword>
<dbReference type="Pfam" id="PF13618">
    <property type="entry name" value="Gluconate_2-dh3"/>
    <property type="match status" value="1"/>
</dbReference>
<proteinExistence type="predicted"/>
<protein>
    <submittedName>
        <fullName evidence="2">Gluconate 2-dehydrogenase subunit 3 family protein</fullName>
        <ecNumber evidence="2">1.-.-.-</ecNumber>
    </submittedName>
</protein>
<dbReference type="InterPro" id="IPR027056">
    <property type="entry name" value="Gluconate_2DH_su3"/>
</dbReference>
<dbReference type="InterPro" id="IPR019546">
    <property type="entry name" value="TAT_signal_bac_arc"/>
</dbReference>
<comment type="caution">
    <text evidence="2">The sequence shown here is derived from an EMBL/GenBank/DDBJ whole genome shotgun (WGS) entry which is preliminary data.</text>
</comment>
<dbReference type="GO" id="GO:0016491">
    <property type="term" value="F:oxidoreductase activity"/>
    <property type="evidence" value="ECO:0007669"/>
    <property type="project" value="UniProtKB-KW"/>
</dbReference>
<evidence type="ECO:0000256" key="1">
    <source>
        <dbReference type="SAM" id="Phobius"/>
    </source>
</evidence>
<dbReference type="NCBIfam" id="TIGR01409">
    <property type="entry name" value="TAT_signal_seq"/>
    <property type="match status" value="1"/>
</dbReference>
<name>A0ABU8F207_9BACI</name>
<evidence type="ECO:0000313" key="3">
    <source>
        <dbReference type="Proteomes" id="UP001364890"/>
    </source>
</evidence>
<organism evidence="2 3">
    <name type="scientific">Psychrobacillus mangrovi</name>
    <dbReference type="NCBI Taxonomy" id="3117745"/>
    <lineage>
        <taxon>Bacteria</taxon>
        <taxon>Bacillati</taxon>
        <taxon>Bacillota</taxon>
        <taxon>Bacilli</taxon>
        <taxon>Bacillales</taxon>
        <taxon>Bacillaceae</taxon>
        <taxon>Psychrobacillus</taxon>
    </lineage>
</organism>
<dbReference type="RefSeq" id="WP_336496588.1">
    <property type="nucleotide sequence ID" value="NZ_JBAWSY010000002.1"/>
</dbReference>
<reference evidence="2 3" key="1">
    <citation type="submission" date="2024-01" db="EMBL/GenBank/DDBJ databases">
        <title>Seven novel Bacillus-like species.</title>
        <authorList>
            <person name="Liu G."/>
        </authorList>
    </citation>
    <scope>NUCLEOTIDE SEQUENCE [LARGE SCALE GENOMIC DNA]</scope>
    <source>
        <strain evidence="2 3">FJAT-51614</strain>
    </source>
</reference>
<feature type="transmembrane region" description="Helical" evidence="1">
    <location>
        <begin position="20"/>
        <end position="41"/>
    </location>
</feature>
<dbReference type="Proteomes" id="UP001364890">
    <property type="component" value="Unassembled WGS sequence"/>
</dbReference>
<gene>
    <name evidence="2" type="ORF">WAX74_05110</name>
</gene>
<dbReference type="EC" id="1.-.-.-" evidence="2"/>
<sequence length="253" mass="27894">MSEQEKNAPLLDKRSSRRTFIKNSGLTVGGVVLGGALGSLLTKEEKTTTNETQDHSTGTASNANVALMYFTPDQYRITEAAAERIFPADENGPGAKELLVAYYIDHQLSGAWGMGSKEYTSGPFFPGEATQGYQGRQNRQQIFEIGLKGIEDESLKTYDKSFVELSEEEQDAILTEFADGKVELKGVSSAHFFGVLRTATIEGAYADPLYGGNANMEGWKMKNFPGHQMSYLDIVEKEFTKIEPMALNSQHKH</sequence>
<dbReference type="EMBL" id="JBAWSY010000002">
    <property type="protein sequence ID" value="MEI4769039.1"/>
    <property type="molecule type" value="Genomic_DNA"/>
</dbReference>
<keyword evidence="1" id="KW-1133">Transmembrane helix</keyword>
<accession>A0ABU8F207</accession>
<dbReference type="PROSITE" id="PS51318">
    <property type="entry name" value="TAT"/>
    <property type="match status" value="1"/>
</dbReference>